<feature type="compositionally biased region" description="Polar residues" evidence="1">
    <location>
        <begin position="129"/>
        <end position="141"/>
    </location>
</feature>
<evidence type="ECO:0000256" key="1">
    <source>
        <dbReference type="SAM" id="MobiDB-lite"/>
    </source>
</evidence>
<dbReference type="Proteomes" id="UP001150925">
    <property type="component" value="Unassembled WGS sequence"/>
</dbReference>
<keyword evidence="3" id="KW-1185">Reference proteome</keyword>
<comment type="caution">
    <text evidence="2">The sequence shown here is derived from an EMBL/GenBank/DDBJ whole genome shotgun (WGS) entry which is preliminary data.</text>
</comment>
<protein>
    <submittedName>
        <fullName evidence="2">Uncharacterized protein</fullName>
    </submittedName>
</protein>
<feature type="region of interest" description="Disordered" evidence="1">
    <location>
        <begin position="75"/>
        <end position="147"/>
    </location>
</feature>
<dbReference type="OrthoDB" id="5668822at2759"/>
<name>A0A9W8E730_9FUNG</name>
<accession>A0A9W8E730</accession>
<evidence type="ECO:0000313" key="3">
    <source>
        <dbReference type="Proteomes" id="UP001150925"/>
    </source>
</evidence>
<dbReference type="EMBL" id="JANBPY010000913">
    <property type="protein sequence ID" value="KAJ1962796.1"/>
    <property type="molecule type" value="Genomic_DNA"/>
</dbReference>
<organism evidence="2 3">
    <name type="scientific">Dispira parvispora</name>
    <dbReference type="NCBI Taxonomy" id="1520584"/>
    <lineage>
        <taxon>Eukaryota</taxon>
        <taxon>Fungi</taxon>
        <taxon>Fungi incertae sedis</taxon>
        <taxon>Zoopagomycota</taxon>
        <taxon>Kickxellomycotina</taxon>
        <taxon>Dimargaritomycetes</taxon>
        <taxon>Dimargaritales</taxon>
        <taxon>Dimargaritaceae</taxon>
        <taxon>Dispira</taxon>
    </lineage>
</organism>
<feature type="compositionally biased region" description="Polar residues" evidence="1">
    <location>
        <begin position="80"/>
        <end position="98"/>
    </location>
</feature>
<reference evidence="2" key="1">
    <citation type="submission" date="2022-07" db="EMBL/GenBank/DDBJ databases">
        <title>Phylogenomic reconstructions and comparative analyses of Kickxellomycotina fungi.</title>
        <authorList>
            <person name="Reynolds N.K."/>
            <person name="Stajich J.E."/>
            <person name="Barry K."/>
            <person name="Grigoriev I.V."/>
            <person name="Crous P."/>
            <person name="Smith M.E."/>
        </authorList>
    </citation>
    <scope>NUCLEOTIDE SEQUENCE</scope>
    <source>
        <strain evidence="2">RSA 1196</strain>
    </source>
</reference>
<feature type="compositionally biased region" description="Low complexity" evidence="1">
    <location>
        <begin position="107"/>
        <end position="124"/>
    </location>
</feature>
<proteinExistence type="predicted"/>
<dbReference type="AlphaFoldDB" id="A0A9W8E730"/>
<evidence type="ECO:0000313" key="2">
    <source>
        <dbReference type="EMBL" id="KAJ1962796.1"/>
    </source>
</evidence>
<sequence length="238" mass="27008">MNLQRESILSLFGAPMTGMPAKQPTKTEKVETKAEDTTVLRHMLQELTILAQSQSVQIQEANDTITELRKQLNECPRPRINSQDTLVDQNQGSISTAQDENDKSDHTTPSPSSLSPSTPESPCSFDPLSPTTTLHSQNEKSTGLECRDSKWSTGETYQDAIVEKVLDIQQENQRLHQEVLTITQYRMELQDVLTFMEDEYFVLKDHLCTTMNRVNELELENKRLRIQNHTSTASVTEV</sequence>
<gene>
    <name evidence="2" type="ORF">IWQ62_003415</name>
</gene>